<keyword evidence="4" id="KW-1185">Reference proteome</keyword>
<sequence length="339" mass="39120">MKGYQVQANLEQRMSWSTRLWWFVGVLSFCLYYDGIRSFLREYSSVIRGRELQPQQQQRSNTAKDHLVLENDESDPATNDDLKLALYMTTHWSDEHEAFLRSCWPAAVQRFPQLQQADLIVYDTSSTRTGVHDKEHYHLLQSLGFHNVRVYHAQDYEHAWTNSTANSADGSTVDSEQIKQQGAITAMLAPFPFAPPVTTTTTNDTASWFDDYDWVIRLNPDVLFRNVDDWILPTLHNTTVDAIVIKYYPGALHTDFYAFRPHAIDGHALWLKYHKQAKRKHFHAETHIHPGFAKVLQRRRAAWLPNVTLTDGSARVGGPHCPVVHAHSILSHCPNYFDY</sequence>
<evidence type="ECO:0000313" key="4">
    <source>
        <dbReference type="Proteomes" id="UP001153069"/>
    </source>
</evidence>
<feature type="transmembrane region" description="Helical" evidence="2">
    <location>
        <begin position="20"/>
        <end position="40"/>
    </location>
</feature>
<proteinExistence type="predicted"/>
<evidence type="ECO:0000256" key="1">
    <source>
        <dbReference type="SAM" id="MobiDB-lite"/>
    </source>
</evidence>
<comment type="caution">
    <text evidence="3">The sequence shown here is derived from an EMBL/GenBank/DDBJ whole genome shotgun (WGS) entry which is preliminary data.</text>
</comment>
<keyword evidence="2" id="KW-1133">Transmembrane helix</keyword>
<accession>A0A9N8HF13</accession>
<organism evidence="3 4">
    <name type="scientific">Seminavis robusta</name>
    <dbReference type="NCBI Taxonomy" id="568900"/>
    <lineage>
        <taxon>Eukaryota</taxon>
        <taxon>Sar</taxon>
        <taxon>Stramenopiles</taxon>
        <taxon>Ochrophyta</taxon>
        <taxon>Bacillariophyta</taxon>
        <taxon>Bacillariophyceae</taxon>
        <taxon>Bacillariophycidae</taxon>
        <taxon>Naviculales</taxon>
        <taxon>Naviculaceae</taxon>
        <taxon>Seminavis</taxon>
    </lineage>
</organism>
<protein>
    <submittedName>
        <fullName evidence="3">Uncharacterized protein</fullName>
    </submittedName>
</protein>
<name>A0A9N8HF13_9STRA</name>
<dbReference type="AlphaFoldDB" id="A0A9N8HF13"/>
<gene>
    <name evidence="3" type="ORF">SEMRO_410_G137480.1</name>
</gene>
<keyword evidence="2" id="KW-0472">Membrane</keyword>
<evidence type="ECO:0000313" key="3">
    <source>
        <dbReference type="EMBL" id="CAB9509920.1"/>
    </source>
</evidence>
<evidence type="ECO:0000256" key="2">
    <source>
        <dbReference type="SAM" id="Phobius"/>
    </source>
</evidence>
<dbReference type="EMBL" id="CAICTM010000409">
    <property type="protein sequence ID" value="CAB9509920.1"/>
    <property type="molecule type" value="Genomic_DNA"/>
</dbReference>
<reference evidence="3" key="1">
    <citation type="submission" date="2020-06" db="EMBL/GenBank/DDBJ databases">
        <authorList>
            <consortium name="Plant Systems Biology data submission"/>
        </authorList>
    </citation>
    <scope>NUCLEOTIDE SEQUENCE</scope>
    <source>
        <strain evidence="3">D6</strain>
    </source>
</reference>
<feature type="region of interest" description="Disordered" evidence="1">
    <location>
        <begin position="51"/>
        <end position="75"/>
    </location>
</feature>
<dbReference type="Proteomes" id="UP001153069">
    <property type="component" value="Unassembled WGS sequence"/>
</dbReference>
<dbReference type="OrthoDB" id="405918at2759"/>
<keyword evidence="2" id="KW-0812">Transmembrane</keyword>